<dbReference type="KEGG" id="pnd:Pla175_31380"/>
<protein>
    <submittedName>
        <fullName evidence="7">Serine/threonine-protein kinase PrkC</fullName>
        <ecNumber evidence="7">2.7.11.1</ecNumber>
    </submittedName>
</protein>
<feature type="domain" description="Protein kinase" evidence="6">
    <location>
        <begin position="1"/>
        <end position="161"/>
    </location>
</feature>
<dbReference type="SUPFAM" id="SSF56112">
    <property type="entry name" value="Protein kinase-like (PK-like)"/>
    <property type="match status" value="1"/>
</dbReference>
<dbReference type="OrthoDB" id="263922at2"/>
<dbReference type="InterPro" id="IPR050205">
    <property type="entry name" value="CDPK_Ser/Thr_kinases"/>
</dbReference>
<keyword evidence="2" id="KW-0547">Nucleotide-binding</keyword>
<evidence type="ECO:0000313" key="7">
    <source>
        <dbReference type="EMBL" id="QDU89743.1"/>
    </source>
</evidence>
<evidence type="ECO:0000259" key="6">
    <source>
        <dbReference type="PROSITE" id="PS50011"/>
    </source>
</evidence>
<dbReference type="PANTHER" id="PTHR24349">
    <property type="entry name" value="SERINE/THREONINE-PROTEIN KINASE"/>
    <property type="match status" value="1"/>
</dbReference>
<dbReference type="PROSITE" id="PS50011">
    <property type="entry name" value="PROTEIN_KINASE_DOM"/>
    <property type="match status" value="1"/>
</dbReference>
<dbReference type="InterPro" id="IPR000719">
    <property type="entry name" value="Prot_kinase_dom"/>
</dbReference>
<name>A0A518DE55_9BACT</name>
<organism evidence="7 8">
    <name type="scientific">Pirellulimonas nuda</name>
    <dbReference type="NCBI Taxonomy" id="2528009"/>
    <lineage>
        <taxon>Bacteria</taxon>
        <taxon>Pseudomonadati</taxon>
        <taxon>Planctomycetota</taxon>
        <taxon>Planctomycetia</taxon>
        <taxon>Pirellulales</taxon>
        <taxon>Lacipirellulaceae</taxon>
        <taxon>Pirellulimonas</taxon>
    </lineage>
</organism>
<dbReference type="InterPro" id="IPR008271">
    <property type="entry name" value="Ser/Thr_kinase_AS"/>
</dbReference>
<evidence type="ECO:0000256" key="5">
    <source>
        <dbReference type="SAM" id="MobiDB-lite"/>
    </source>
</evidence>
<dbReference type="EC" id="2.7.11.1" evidence="7"/>
<dbReference type="PROSITE" id="PS00108">
    <property type="entry name" value="PROTEIN_KINASE_ST"/>
    <property type="match status" value="1"/>
</dbReference>
<keyword evidence="1 7" id="KW-0808">Transferase</keyword>
<dbReference type="EMBL" id="CP036291">
    <property type="protein sequence ID" value="QDU89743.1"/>
    <property type="molecule type" value="Genomic_DNA"/>
</dbReference>
<proteinExistence type="predicted"/>
<evidence type="ECO:0000256" key="2">
    <source>
        <dbReference type="ARBA" id="ARBA00022741"/>
    </source>
</evidence>
<feature type="compositionally biased region" description="Polar residues" evidence="5">
    <location>
        <begin position="1"/>
        <end position="11"/>
    </location>
</feature>
<dbReference type="Gene3D" id="1.10.510.10">
    <property type="entry name" value="Transferase(Phosphotransferase) domain 1"/>
    <property type="match status" value="1"/>
</dbReference>
<gene>
    <name evidence="7" type="primary">prkC_7</name>
    <name evidence="7" type="ORF">Pla175_31380</name>
</gene>
<accession>A0A518DE55</accession>
<reference evidence="7 8" key="1">
    <citation type="submission" date="2019-02" db="EMBL/GenBank/DDBJ databases">
        <title>Deep-cultivation of Planctomycetes and their phenomic and genomic characterization uncovers novel biology.</title>
        <authorList>
            <person name="Wiegand S."/>
            <person name="Jogler M."/>
            <person name="Boedeker C."/>
            <person name="Pinto D."/>
            <person name="Vollmers J."/>
            <person name="Rivas-Marin E."/>
            <person name="Kohn T."/>
            <person name="Peeters S.H."/>
            <person name="Heuer A."/>
            <person name="Rast P."/>
            <person name="Oberbeckmann S."/>
            <person name="Bunk B."/>
            <person name="Jeske O."/>
            <person name="Meyerdierks A."/>
            <person name="Storesund J.E."/>
            <person name="Kallscheuer N."/>
            <person name="Luecker S."/>
            <person name="Lage O.M."/>
            <person name="Pohl T."/>
            <person name="Merkel B.J."/>
            <person name="Hornburger P."/>
            <person name="Mueller R.-W."/>
            <person name="Bruemmer F."/>
            <person name="Labrenz M."/>
            <person name="Spormann A.M."/>
            <person name="Op den Camp H."/>
            <person name="Overmann J."/>
            <person name="Amann R."/>
            <person name="Jetten M.S.M."/>
            <person name="Mascher T."/>
            <person name="Medema M.H."/>
            <person name="Devos D.P."/>
            <person name="Kaster A.-K."/>
            <person name="Ovreas L."/>
            <person name="Rohde M."/>
            <person name="Galperin M.Y."/>
            <person name="Jogler C."/>
        </authorList>
    </citation>
    <scope>NUCLEOTIDE SEQUENCE [LARGE SCALE GENOMIC DNA]</scope>
    <source>
        <strain evidence="7 8">Pla175</strain>
    </source>
</reference>
<dbReference type="Pfam" id="PF00069">
    <property type="entry name" value="Pkinase"/>
    <property type="match status" value="1"/>
</dbReference>
<evidence type="ECO:0000256" key="3">
    <source>
        <dbReference type="ARBA" id="ARBA00022777"/>
    </source>
</evidence>
<sequence>MLPTNRSVTSWSASTSNTVGGGVGASGRRAQNVAQLSHPNIVSVCEVGRDGDTLYIVSELVWGPTLADWLTGQQLTTREAAQLCMKSAGASEHAHGRGLNHRDLKPGNITLRHPHAIKLQGRQLLMILSHDLRFVHLRSVFSRTMLGAHSRRALSPTTERF</sequence>
<evidence type="ECO:0000256" key="4">
    <source>
        <dbReference type="ARBA" id="ARBA00022840"/>
    </source>
</evidence>
<dbReference type="AlphaFoldDB" id="A0A518DE55"/>
<evidence type="ECO:0000313" key="8">
    <source>
        <dbReference type="Proteomes" id="UP000317429"/>
    </source>
</evidence>
<keyword evidence="4" id="KW-0067">ATP-binding</keyword>
<dbReference type="RefSeq" id="WP_145286859.1">
    <property type="nucleotide sequence ID" value="NZ_CP036291.1"/>
</dbReference>
<dbReference type="GO" id="GO:0005524">
    <property type="term" value="F:ATP binding"/>
    <property type="evidence" value="ECO:0007669"/>
    <property type="project" value="UniProtKB-KW"/>
</dbReference>
<evidence type="ECO:0000256" key="1">
    <source>
        <dbReference type="ARBA" id="ARBA00022679"/>
    </source>
</evidence>
<keyword evidence="8" id="KW-1185">Reference proteome</keyword>
<dbReference type="Proteomes" id="UP000317429">
    <property type="component" value="Chromosome"/>
</dbReference>
<dbReference type="GO" id="GO:0004674">
    <property type="term" value="F:protein serine/threonine kinase activity"/>
    <property type="evidence" value="ECO:0007669"/>
    <property type="project" value="UniProtKB-EC"/>
</dbReference>
<keyword evidence="3 7" id="KW-0418">Kinase</keyword>
<dbReference type="InterPro" id="IPR011009">
    <property type="entry name" value="Kinase-like_dom_sf"/>
</dbReference>
<feature type="region of interest" description="Disordered" evidence="5">
    <location>
        <begin position="1"/>
        <end position="24"/>
    </location>
</feature>